<evidence type="ECO:0000313" key="6">
    <source>
        <dbReference type="Proteomes" id="UP000249605"/>
    </source>
</evidence>
<feature type="region of interest" description="Disordered" evidence="2">
    <location>
        <begin position="367"/>
        <end position="394"/>
    </location>
</feature>
<dbReference type="OrthoDB" id="7839439at2"/>
<feature type="domain" description="Xaa-Pro dipeptidyl-peptidase-like" evidence="4">
    <location>
        <begin position="41"/>
        <end position="201"/>
    </location>
</feature>
<evidence type="ECO:0000313" key="5">
    <source>
        <dbReference type="EMBL" id="AWU94500.1"/>
    </source>
</evidence>
<protein>
    <submittedName>
        <fullName evidence="5">Dienelactone hydrolase</fullName>
    </submittedName>
</protein>
<dbReference type="Pfam" id="PF02129">
    <property type="entry name" value="Peptidase_S15"/>
    <property type="match status" value="1"/>
</dbReference>
<reference evidence="5 6" key="1">
    <citation type="journal article" date="2019" name="Int. J. Syst. Evol. Microbiol.">
        <title>Azospirillum ramasamyi sp. nov., a novel diazotrophic bacterium isolated from fermented bovine products.</title>
        <authorList>
            <person name="Anandham R."/>
            <person name="Heo J."/>
            <person name="Krishnamoorthy R."/>
            <person name="SenthilKumar M."/>
            <person name="Gopal N.O."/>
            <person name="Kim S.J."/>
            <person name="Kwon S.W."/>
        </authorList>
    </citation>
    <scope>NUCLEOTIDE SEQUENCE [LARGE SCALE GENOMIC DNA]</scope>
    <source>
        <strain evidence="5 6">M2T2B2</strain>
    </source>
</reference>
<dbReference type="RefSeq" id="WP_111067116.1">
    <property type="nucleotide sequence ID" value="NZ_CP029829.1"/>
</dbReference>
<evidence type="ECO:0000256" key="3">
    <source>
        <dbReference type="SAM" id="SignalP"/>
    </source>
</evidence>
<proteinExistence type="predicted"/>
<organism evidence="5 6">
    <name type="scientific">Azospirillum ramasamyi</name>
    <dbReference type="NCBI Taxonomy" id="682998"/>
    <lineage>
        <taxon>Bacteria</taxon>
        <taxon>Pseudomonadati</taxon>
        <taxon>Pseudomonadota</taxon>
        <taxon>Alphaproteobacteria</taxon>
        <taxon>Rhodospirillales</taxon>
        <taxon>Azospirillaceae</taxon>
        <taxon>Azospirillum</taxon>
    </lineage>
</organism>
<sequence length="460" mass="48897">MTLRRLIALLFLLSWCGPALAEGLAQTPLSIPARFPDGSSATLEAMLLRPDGPGPYPIAIISHGTPRDPAERAQMTPLRYLPEAREFARRGWATVAVMRRGYGGSDGPYSETTGACNNPDYLRSARQSAEDLRQAVRYVAAQPYADPNRVIAVGVSAGGLASIALSADPPPGLQAAISFAGGRGSIADREVCREERLVAAFGTLGRSSRVPTLWIYAENDLFFGPDLARRLWEAFTHEGGRGEFIAAPPHGKDGHSFFSAAIPQWTPMVDGFLAQNGLVPRKTPMALSLPALPPPPELSAANRAKFPAYVAAGGNKAFAVSSDGAFGWKSGLRSLDEAQKGALENCAAHTRKGCRIAYLNDSPAGGAAADSEAAVPADPPRGTQVRLEPPPELSGANRPKFSAYLEAAGRKAFAVSRDGAFGWKSGMSSEDAARRGALDNCAKYTRHTCYVVIVDDRPLR</sequence>
<dbReference type="InterPro" id="IPR050261">
    <property type="entry name" value="FrsA_esterase"/>
</dbReference>
<dbReference type="EMBL" id="CP029829">
    <property type="protein sequence ID" value="AWU94500.1"/>
    <property type="molecule type" value="Genomic_DNA"/>
</dbReference>
<dbReference type="AlphaFoldDB" id="A0A2U9S4J0"/>
<keyword evidence="6" id="KW-1185">Reference proteome</keyword>
<feature type="signal peptide" evidence="3">
    <location>
        <begin position="1"/>
        <end position="21"/>
    </location>
</feature>
<dbReference type="KEGG" id="azm:DM194_09620"/>
<keyword evidence="1 5" id="KW-0378">Hydrolase</keyword>
<dbReference type="InterPro" id="IPR000383">
    <property type="entry name" value="Xaa-Pro-like_dom"/>
</dbReference>
<gene>
    <name evidence="5" type="ORF">DM194_09620</name>
</gene>
<name>A0A2U9S4J0_9PROT</name>
<dbReference type="Gene3D" id="3.40.50.1820">
    <property type="entry name" value="alpha/beta hydrolase"/>
    <property type="match status" value="1"/>
</dbReference>
<dbReference type="PANTHER" id="PTHR22946">
    <property type="entry name" value="DIENELACTONE HYDROLASE DOMAIN-CONTAINING PROTEIN-RELATED"/>
    <property type="match status" value="1"/>
</dbReference>
<evidence type="ECO:0000256" key="2">
    <source>
        <dbReference type="SAM" id="MobiDB-lite"/>
    </source>
</evidence>
<feature type="chain" id="PRO_5015934304" evidence="3">
    <location>
        <begin position="22"/>
        <end position="460"/>
    </location>
</feature>
<accession>A0A2U9S4J0</accession>
<dbReference type="InterPro" id="IPR029058">
    <property type="entry name" value="AB_hydrolase_fold"/>
</dbReference>
<evidence type="ECO:0000259" key="4">
    <source>
        <dbReference type="Pfam" id="PF02129"/>
    </source>
</evidence>
<dbReference type="PANTHER" id="PTHR22946:SF9">
    <property type="entry name" value="POLYKETIDE TRANSFERASE AF380"/>
    <property type="match status" value="1"/>
</dbReference>
<evidence type="ECO:0000256" key="1">
    <source>
        <dbReference type="ARBA" id="ARBA00022801"/>
    </source>
</evidence>
<feature type="compositionally biased region" description="Low complexity" evidence="2">
    <location>
        <begin position="367"/>
        <end position="376"/>
    </location>
</feature>
<dbReference type="SUPFAM" id="SSF53474">
    <property type="entry name" value="alpha/beta-Hydrolases"/>
    <property type="match status" value="1"/>
</dbReference>
<dbReference type="GO" id="GO:0052689">
    <property type="term" value="F:carboxylic ester hydrolase activity"/>
    <property type="evidence" value="ECO:0007669"/>
    <property type="project" value="UniProtKB-ARBA"/>
</dbReference>
<keyword evidence="3" id="KW-0732">Signal</keyword>
<dbReference type="Proteomes" id="UP000249605">
    <property type="component" value="Chromosome"/>
</dbReference>